<comment type="caution">
    <text evidence="2">The sequence shown here is derived from an EMBL/GenBank/DDBJ whole genome shotgun (WGS) entry which is preliminary data.</text>
</comment>
<keyword evidence="3" id="KW-1185">Reference proteome</keyword>
<dbReference type="AlphaFoldDB" id="A0A0M0JPB3"/>
<organism evidence="2 3">
    <name type="scientific">Chrysochromulina tobinii</name>
    <dbReference type="NCBI Taxonomy" id="1460289"/>
    <lineage>
        <taxon>Eukaryota</taxon>
        <taxon>Haptista</taxon>
        <taxon>Haptophyta</taxon>
        <taxon>Prymnesiophyceae</taxon>
        <taxon>Prymnesiales</taxon>
        <taxon>Chrysochromulinaceae</taxon>
        <taxon>Chrysochromulina</taxon>
    </lineage>
</organism>
<protein>
    <submittedName>
        <fullName evidence="2">Uncharacterized protein</fullName>
    </submittedName>
</protein>
<reference evidence="3" key="1">
    <citation type="journal article" date="2015" name="PLoS Genet.">
        <title>Genome Sequence and Transcriptome Analyses of Chrysochromulina tobin: Metabolic Tools for Enhanced Algal Fitness in the Prominent Order Prymnesiales (Haptophyceae).</title>
        <authorList>
            <person name="Hovde B.T."/>
            <person name="Deodato C.R."/>
            <person name="Hunsperger H.M."/>
            <person name="Ryken S.A."/>
            <person name="Yost W."/>
            <person name="Jha R.K."/>
            <person name="Patterson J."/>
            <person name="Monnat R.J. Jr."/>
            <person name="Barlow S.B."/>
            <person name="Starkenburg S.R."/>
            <person name="Cattolico R.A."/>
        </authorList>
    </citation>
    <scope>NUCLEOTIDE SEQUENCE</scope>
    <source>
        <strain evidence="3">CCMP291</strain>
    </source>
</reference>
<feature type="compositionally biased region" description="Basic and acidic residues" evidence="1">
    <location>
        <begin position="426"/>
        <end position="447"/>
    </location>
</feature>
<dbReference type="EMBL" id="JWZX01002616">
    <property type="protein sequence ID" value="KOO28132.1"/>
    <property type="molecule type" value="Genomic_DNA"/>
</dbReference>
<feature type="region of interest" description="Disordered" evidence="1">
    <location>
        <begin position="426"/>
        <end position="463"/>
    </location>
</feature>
<gene>
    <name evidence="2" type="ORF">Ctob_003837</name>
</gene>
<name>A0A0M0JPB3_9EUKA</name>
<evidence type="ECO:0000313" key="2">
    <source>
        <dbReference type="EMBL" id="KOO28132.1"/>
    </source>
</evidence>
<proteinExistence type="predicted"/>
<evidence type="ECO:0000313" key="3">
    <source>
        <dbReference type="Proteomes" id="UP000037460"/>
    </source>
</evidence>
<evidence type="ECO:0000256" key="1">
    <source>
        <dbReference type="SAM" id="MobiDB-lite"/>
    </source>
</evidence>
<accession>A0A0M0JPB3</accession>
<dbReference type="Proteomes" id="UP000037460">
    <property type="component" value="Unassembled WGS sequence"/>
</dbReference>
<sequence length="810" mass="86203">MLGSVAMQQALELEVASGSEAGEGLRKAISSLQRAGVHVFFAVGSAGVADNAVMECDSHGDKCGLQLGYTHNNNGRCFQLRLNTSAEVGGKGWAARGGRLNNAFDLYMAQGGAGAWASNDAFGRHSTCSHLWGNVPGFNHTGCAEACAQHGANGTGVPRCLQLCDAARCPHGNGTYENCTSVCALTAAITGGATGGGTASSHTSNYERSMCEQRCRIHCPPSGAADVATWPAPVADNFWAANLENTPLCDAIPDDDDVLRAKIEAWFSFSNPVFASPKDAKADLVESAFIAIKHRFGCLNPLGSWQERWAVPLQRIVLSPACKCSSRLCPLQRLVLSPACKCSSRLCPLQRIVLSPACKCSSRLCPLQRIVLSPACKCSSRLCPLQRIVGCPFQLTELTGLRRNDSAATAPCGHGVTPCNPSLRPIDRNGARDGARVGARDGAREGGARLGSSPRPLEWGTHEFGGSGEEWMRRYVLRTDAQITQMMDCRSPDAAQCFSLPPNATWEVGRGAARNVDADGRLITSEGVHGCANLPANEWSDEMDGPVPYQRATCPVAFSPREPERTCIRYTNTAVCDDMIIGDGCWPGAGSPDVDTFNASNASCWRARVPPVPPSYCPNATQPPPGKSDVFEPCGGQSNTTCCGKLKCFNQSASYGQCCLGPNDPKGCAPWWAPMQSLGEVSDHSPSRILPLGREWLERLHGQHSHQLRSMGSGRSCGVQQVSAQPGYSVDSLGERAARVSAQPGYSVDSLGRTEPAAAALCDVNVSYGYEDPAECNAPPAADKVCSGLQAMKLVHYPEYGRSQWECLAK</sequence>